<dbReference type="GO" id="GO:0016485">
    <property type="term" value="P:protein processing"/>
    <property type="evidence" value="ECO:0007669"/>
    <property type="project" value="TreeGrafter"/>
</dbReference>
<dbReference type="PRINTS" id="PR00786">
    <property type="entry name" value="NEPRILYSIN"/>
</dbReference>
<dbReference type="AlphaFoldDB" id="A0A9P0FEW0"/>
<dbReference type="Proteomes" id="UP001154078">
    <property type="component" value="Chromosome 2"/>
</dbReference>
<dbReference type="Gene3D" id="3.40.390.10">
    <property type="entry name" value="Collagenase (Catalytic Domain)"/>
    <property type="match status" value="1"/>
</dbReference>
<dbReference type="PANTHER" id="PTHR11733">
    <property type="entry name" value="ZINC METALLOPROTEASE FAMILY M13 NEPRILYSIN-RELATED"/>
    <property type="match status" value="1"/>
</dbReference>
<dbReference type="EMBL" id="OV121133">
    <property type="protein sequence ID" value="CAH0551532.1"/>
    <property type="molecule type" value="Genomic_DNA"/>
</dbReference>
<dbReference type="GO" id="GO:0005886">
    <property type="term" value="C:plasma membrane"/>
    <property type="evidence" value="ECO:0007669"/>
    <property type="project" value="UniProtKB-SubCell"/>
</dbReference>
<accession>A0A9P0FEW0</accession>
<feature type="domain" description="Peptidase M13 C-terminal" evidence="10">
    <location>
        <begin position="481"/>
        <end position="680"/>
    </location>
</feature>
<dbReference type="InterPro" id="IPR024079">
    <property type="entry name" value="MetalloPept_cat_dom_sf"/>
</dbReference>
<keyword evidence="9" id="KW-0175">Coiled coil</keyword>
<dbReference type="GO" id="GO:0046872">
    <property type="term" value="F:metal ion binding"/>
    <property type="evidence" value="ECO:0007669"/>
    <property type="project" value="UniProtKB-KW"/>
</dbReference>
<dbReference type="Pfam" id="PF05649">
    <property type="entry name" value="Peptidase_M13_N"/>
    <property type="match status" value="1"/>
</dbReference>
<evidence type="ECO:0000256" key="5">
    <source>
        <dbReference type="ARBA" id="ARBA00022723"/>
    </source>
</evidence>
<dbReference type="InterPro" id="IPR000718">
    <property type="entry name" value="Peptidase_M13"/>
</dbReference>
<keyword evidence="5" id="KW-0479">Metal-binding</keyword>
<evidence type="ECO:0000256" key="2">
    <source>
        <dbReference type="ARBA" id="ARBA00004401"/>
    </source>
</evidence>
<dbReference type="InterPro" id="IPR008753">
    <property type="entry name" value="Peptidase_M13_N"/>
</dbReference>
<keyword evidence="7" id="KW-0862">Zinc</keyword>
<reference evidence="12" key="1">
    <citation type="submission" date="2021-12" db="EMBL/GenBank/DDBJ databases">
        <authorList>
            <person name="King R."/>
        </authorList>
    </citation>
    <scope>NUCLEOTIDE SEQUENCE</scope>
</reference>
<organism evidence="12 13">
    <name type="scientific">Brassicogethes aeneus</name>
    <name type="common">Rape pollen beetle</name>
    <name type="synonym">Meligethes aeneus</name>
    <dbReference type="NCBI Taxonomy" id="1431903"/>
    <lineage>
        <taxon>Eukaryota</taxon>
        <taxon>Metazoa</taxon>
        <taxon>Ecdysozoa</taxon>
        <taxon>Arthropoda</taxon>
        <taxon>Hexapoda</taxon>
        <taxon>Insecta</taxon>
        <taxon>Pterygota</taxon>
        <taxon>Neoptera</taxon>
        <taxon>Endopterygota</taxon>
        <taxon>Coleoptera</taxon>
        <taxon>Polyphaga</taxon>
        <taxon>Cucujiformia</taxon>
        <taxon>Nitidulidae</taxon>
        <taxon>Meligethinae</taxon>
        <taxon>Brassicogethes</taxon>
    </lineage>
</organism>
<comment type="subcellular location">
    <subcellularLocation>
        <location evidence="2">Cell membrane</location>
        <topology evidence="2">Single-pass type II membrane protein</topology>
    </subcellularLocation>
</comment>
<feature type="domain" description="Peptidase M13 N-terminal" evidence="11">
    <location>
        <begin position="40"/>
        <end position="418"/>
    </location>
</feature>
<evidence type="ECO:0000259" key="10">
    <source>
        <dbReference type="Pfam" id="PF01431"/>
    </source>
</evidence>
<dbReference type="PANTHER" id="PTHR11733:SF240">
    <property type="entry name" value="GH14155P-RELATED"/>
    <property type="match status" value="1"/>
</dbReference>
<dbReference type="OrthoDB" id="6475849at2759"/>
<keyword evidence="13" id="KW-1185">Reference proteome</keyword>
<comment type="similarity">
    <text evidence="3">Belongs to the peptidase M13 family.</text>
</comment>
<dbReference type="Gene3D" id="1.10.1380.10">
    <property type="entry name" value="Neutral endopeptidase , domain2"/>
    <property type="match status" value="1"/>
</dbReference>
<evidence type="ECO:0000256" key="3">
    <source>
        <dbReference type="ARBA" id="ARBA00007357"/>
    </source>
</evidence>
<comment type="cofactor">
    <cofactor evidence="1">
        <name>Zn(2+)</name>
        <dbReference type="ChEBI" id="CHEBI:29105"/>
    </cofactor>
</comment>
<dbReference type="InterPro" id="IPR018497">
    <property type="entry name" value="Peptidase_M13_C"/>
</dbReference>
<dbReference type="SUPFAM" id="SSF55486">
    <property type="entry name" value="Metalloproteases ('zincins'), catalytic domain"/>
    <property type="match status" value="1"/>
</dbReference>
<proteinExistence type="inferred from homology"/>
<gene>
    <name evidence="12" type="ORF">MELIAE_LOCUS4118</name>
</gene>
<keyword evidence="8" id="KW-0482">Metalloprotease</keyword>
<evidence type="ECO:0000256" key="4">
    <source>
        <dbReference type="ARBA" id="ARBA00022670"/>
    </source>
</evidence>
<dbReference type="GO" id="GO:0004222">
    <property type="term" value="F:metalloendopeptidase activity"/>
    <property type="evidence" value="ECO:0007669"/>
    <property type="project" value="InterPro"/>
</dbReference>
<dbReference type="PROSITE" id="PS51885">
    <property type="entry name" value="NEPRILYSIN"/>
    <property type="match status" value="1"/>
</dbReference>
<evidence type="ECO:0000256" key="7">
    <source>
        <dbReference type="ARBA" id="ARBA00022833"/>
    </source>
</evidence>
<evidence type="ECO:0000313" key="12">
    <source>
        <dbReference type="EMBL" id="CAH0551532.1"/>
    </source>
</evidence>
<evidence type="ECO:0000313" key="13">
    <source>
        <dbReference type="Proteomes" id="UP001154078"/>
    </source>
</evidence>
<protein>
    <submittedName>
        <fullName evidence="12">Uncharacterized protein</fullName>
    </submittedName>
</protein>
<evidence type="ECO:0000256" key="1">
    <source>
        <dbReference type="ARBA" id="ARBA00001947"/>
    </source>
</evidence>
<keyword evidence="4" id="KW-0645">Protease</keyword>
<dbReference type="InterPro" id="IPR042089">
    <property type="entry name" value="Peptidase_M13_dom_2"/>
</dbReference>
<feature type="coiled-coil region" evidence="9">
    <location>
        <begin position="315"/>
        <end position="342"/>
    </location>
</feature>
<evidence type="ECO:0000256" key="9">
    <source>
        <dbReference type="SAM" id="Coils"/>
    </source>
</evidence>
<dbReference type="Pfam" id="PF01431">
    <property type="entry name" value="Peptidase_M13"/>
    <property type="match status" value="1"/>
</dbReference>
<evidence type="ECO:0000259" key="11">
    <source>
        <dbReference type="Pfam" id="PF05649"/>
    </source>
</evidence>
<evidence type="ECO:0000256" key="8">
    <source>
        <dbReference type="ARBA" id="ARBA00023049"/>
    </source>
</evidence>
<name>A0A9P0FEW0_BRAAE</name>
<sequence length="682" mass="79936">MVLIIVICLYVDKEYTFCQTKECERSANYIQQFVDETQNPCENFYNYACGSIFKNHRNNFTNTVDIEWQKVLQQLANSIEGPILENDSTSVVLQKQFYKSCMDVNAIEKDNNTVILKIFKELGGWPLLEGKNWNEKDFDIFNMMIKTRQKGDYFEWFLDIDTEKEYFDQNKREILRIDLPEVNNMDNNFIPEYLEILVDIVVSLGATKNQAYGEIKSLIMFEKELSEIIDEVQKVDTNHPRIFTIDNIKTTWPKIYWQMFLNNITQTTLSNNDKVLFSVGDYLPKLGALLQKSDKRTQANYILWKILESYTPYLTKSLREKIQKYKRRLTQFTEDINIETNRAKFCFKETNSFFQYVPEADFARKHANDEKLKDVKEIIENICCATQKAIQNCNWMDDETKEKALIKLGKIRYIIGAPKEVFDEKEFNKIIGMNMVKYYSLNIIEINRELHRRYSDHKFNFEKTKITMEKMQFYSSMALVNAQFLVDSNTMLIPAGILQGEFYSKTRQSYLNYGSLGVILAHEMAHGFGIEGSMYTEGNKTTNWWSNHSKNKFFKTVECLLKNCSTKSKVDCKTMLDENFADYAAVKIAFQAYQEWISKNGEESSLQGFQYDDPNQLFFTKFATIMCHQSSAKSTWKSSKETIHLSPDERVFGSYRNSLYFSKVFFCSEGSVMNPTDKCVVF</sequence>
<keyword evidence="6" id="KW-0378">Hydrolase</keyword>
<dbReference type="CDD" id="cd08662">
    <property type="entry name" value="M13"/>
    <property type="match status" value="1"/>
</dbReference>
<evidence type="ECO:0000256" key="6">
    <source>
        <dbReference type="ARBA" id="ARBA00022801"/>
    </source>
</evidence>